<dbReference type="GO" id="GO:0046872">
    <property type="term" value="F:metal ion binding"/>
    <property type="evidence" value="ECO:0007669"/>
    <property type="project" value="UniProtKB-UniRule"/>
</dbReference>
<evidence type="ECO:0000313" key="13">
    <source>
        <dbReference type="Proteomes" id="UP000604083"/>
    </source>
</evidence>
<comment type="similarity">
    <text evidence="10">Belongs to the ApbE family.</text>
</comment>
<dbReference type="PANTHER" id="PTHR30040">
    <property type="entry name" value="THIAMINE BIOSYNTHESIS LIPOPROTEIN APBE"/>
    <property type="match status" value="1"/>
</dbReference>
<evidence type="ECO:0000256" key="8">
    <source>
        <dbReference type="ARBA" id="ARBA00031306"/>
    </source>
</evidence>
<feature type="binding site" evidence="11">
    <location>
        <position position="287"/>
    </location>
    <ligand>
        <name>Mg(2+)</name>
        <dbReference type="ChEBI" id="CHEBI:18420"/>
    </ligand>
</feature>
<dbReference type="InterPro" id="IPR003374">
    <property type="entry name" value="ApbE-like_sf"/>
</dbReference>
<evidence type="ECO:0000256" key="11">
    <source>
        <dbReference type="PIRSR" id="PIRSR006268-2"/>
    </source>
</evidence>
<comment type="cofactor">
    <cofactor evidence="11">
        <name>Mg(2+)</name>
        <dbReference type="ChEBI" id="CHEBI:18420"/>
    </cofactor>
    <cofactor evidence="11">
        <name>Mn(2+)</name>
        <dbReference type="ChEBI" id="CHEBI:29035"/>
    </cofactor>
    <text evidence="11">Magnesium. Can also use manganese.</text>
</comment>
<dbReference type="AlphaFoldDB" id="A0A934RLV2"/>
<name>A0A934RLV2_9BACT</name>
<evidence type="ECO:0000256" key="10">
    <source>
        <dbReference type="PIRNR" id="PIRNR006268"/>
    </source>
</evidence>
<gene>
    <name evidence="12" type="ORF">JIN78_08720</name>
</gene>
<sequence>MKTEPRVVIPRDLDPGFLAARAGDPGSLSVLEGETMGTYWKLHFLRPPGCARRQVLQWVEADFALVVRQMSHYAADSELTLFNQAPAGEWRPLSPEFFHVLREALAFAAETEGRYDPSVGQLVRRCGFGPDLFLAERETSSPGWSAIELDETGQRARHQGACCLDLSSIAKGYALDRVGGHLEREGIFNYLLEVGGEFRGSGIKPGGLPWWVDLDPLSGGPSGLPPTRVALCGLSLATSGTAVQSRKEGGKRQHHLIDPLRGESAHSSLRAVSVLAPTCLAADAWATALFVLGPEEGLAKARERALAATFVACEGEGYREFASPAFEDLLTD</sequence>
<keyword evidence="5 10" id="KW-0479">Metal-binding</keyword>
<dbReference type="EMBL" id="JAENIO010000018">
    <property type="protein sequence ID" value="MBK1834142.1"/>
    <property type="molecule type" value="Genomic_DNA"/>
</dbReference>
<evidence type="ECO:0000256" key="6">
    <source>
        <dbReference type="ARBA" id="ARBA00022827"/>
    </source>
</evidence>
<comment type="catalytic activity">
    <reaction evidence="9 10">
        <text>L-threonyl-[protein] + FAD = FMN-L-threonyl-[protein] + AMP + H(+)</text>
        <dbReference type="Rhea" id="RHEA:36847"/>
        <dbReference type="Rhea" id="RHEA-COMP:11060"/>
        <dbReference type="Rhea" id="RHEA-COMP:11061"/>
        <dbReference type="ChEBI" id="CHEBI:15378"/>
        <dbReference type="ChEBI" id="CHEBI:30013"/>
        <dbReference type="ChEBI" id="CHEBI:57692"/>
        <dbReference type="ChEBI" id="CHEBI:74257"/>
        <dbReference type="ChEBI" id="CHEBI:456215"/>
        <dbReference type="EC" id="2.7.1.180"/>
    </reaction>
</comment>
<dbReference type="GO" id="GO:0016740">
    <property type="term" value="F:transferase activity"/>
    <property type="evidence" value="ECO:0007669"/>
    <property type="project" value="UniProtKB-UniRule"/>
</dbReference>
<dbReference type="PIRSF" id="PIRSF006268">
    <property type="entry name" value="ApbE"/>
    <property type="match status" value="1"/>
</dbReference>
<comment type="caution">
    <text evidence="12">The sequence shown here is derived from an EMBL/GenBank/DDBJ whole genome shotgun (WGS) entry which is preliminary data.</text>
</comment>
<feature type="binding site" evidence="11">
    <location>
        <position position="168"/>
    </location>
    <ligand>
        <name>Mg(2+)</name>
        <dbReference type="ChEBI" id="CHEBI:18420"/>
    </ligand>
</feature>
<evidence type="ECO:0000256" key="2">
    <source>
        <dbReference type="ARBA" id="ARBA00016337"/>
    </source>
</evidence>
<evidence type="ECO:0000256" key="9">
    <source>
        <dbReference type="ARBA" id="ARBA00048540"/>
    </source>
</evidence>
<dbReference type="Proteomes" id="UP000604083">
    <property type="component" value="Unassembled WGS sequence"/>
</dbReference>
<protein>
    <recommendedName>
        <fullName evidence="2 10">FAD:protein FMN transferase</fullName>
        <ecNumber evidence="1 10">2.7.1.180</ecNumber>
    </recommendedName>
    <alternativeName>
        <fullName evidence="8 10">Flavin transferase</fullName>
    </alternativeName>
</protein>
<evidence type="ECO:0000256" key="4">
    <source>
        <dbReference type="ARBA" id="ARBA00022679"/>
    </source>
</evidence>
<accession>A0A934RLV2</accession>
<dbReference type="Pfam" id="PF02424">
    <property type="entry name" value="ApbE"/>
    <property type="match status" value="1"/>
</dbReference>
<evidence type="ECO:0000256" key="5">
    <source>
        <dbReference type="ARBA" id="ARBA00022723"/>
    </source>
</evidence>
<evidence type="ECO:0000256" key="3">
    <source>
        <dbReference type="ARBA" id="ARBA00022630"/>
    </source>
</evidence>
<keyword evidence="6 10" id="KW-0274">FAD</keyword>
<keyword evidence="4 10" id="KW-0808">Transferase</keyword>
<dbReference type="RefSeq" id="WP_200391576.1">
    <property type="nucleotide sequence ID" value="NZ_JAENIO010000018.1"/>
</dbReference>
<dbReference type="InterPro" id="IPR024932">
    <property type="entry name" value="ApbE"/>
</dbReference>
<feature type="binding site" evidence="11">
    <location>
        <position position="283"/>
    </location>
    <ligand>
        <name>Mg(2+)</name>
        <dbReference type="ChEBI" id="CHEBI:18420"/>
    </ligand>
</feature>
<evidence type="ECO:0000256" key="1">
    <source>
        <dbReference type="ARBA" id="ARBA00011955"/>
    </source>
</evidence>
<organism evidence="12 13">
    <name type="scientific">Roseibacillus ishigakijimensis</name>
    <dbReference type="NCBI Taxonomy" id="454146"/>
    <lineage>
        <taxon>Bacteria</taxon>
        <taxon>Pseudomonadati</taxon>
        <taxon>Verrucomicrobiota</taxon>
        <taxon>Verrucomicrobiia</taxon>
        <taxon>Verrucomicrobiales</taxon>
        <taxon>Verrucomicrobiaceae</taxon>
        <taxon>Roseibacillus</taxon>
    </lineage>
</organism>
<dbReference type="PANTHER" id="PTHR30040:SF2">
    <property type="entry name" value="FAD:PROTEIN FMN TRANSFERASE"/>
    <property type="match status" value="1"/>
</dbReference>
<reference evidence="12" key="1">
    <citation type="submission" date="2021-01" db="EMBL/GenBank/DDBJ databases">
        <title>Modified the classification status of verrucomicrobia.</title>
        <authorList>
            <person name="Feng X."/>
        </authorList>
    </citation>
    <scope>NUCLEOTIDE SEQUENCE</scope>
    <source>
        <strain evidence="12">KCTC 12986</strain>
    </source>
</reference>
<dbReference type="Gene3D" id="3.10.520.10">
    <property type="entry name" value="ApbE-like domains"/>
    <property type="match status" value="1"/>
</dbReference>
<keyword evidence="7 10" id="KW-0460">Magnesium</keyword>
<dbReference type="SUPFAM" id="SSF143631">
    <property type="entry name" value="ApbE-like"/>
    <property type="match status" value="1"/>
</dbReference>
<proteinExistence type="inferred from homology"/>
<keyword evidence="3 10" id="KW-0285">Flavoprotein</keyword>
<keyword evidence="13" id="KW-1185">Reference proteome</keyword>
<evidence type="ECO:0000313" key="12">
    <source>
        <dbReference type="EMBL" id="MBK1834142.1"/>
    </source>
</evidence>
<dbReference type="EC" id="2.7.1.180" evidence="1 10"/>
<evidence type="ECO:0000256" key="7">
    <source>
        <dbReference type="ARBA" id="ARBA00022842"/>
    </source>
</evidence>